<dbReference type="GO" id="GO:0016491">
    <property type="term" value="F:oxidoreductase activity"/>
    <property type="evidence" value="ECO:0007669"/>
    <property type="project" value="UniProtKB-KW"/>
</dbReference>
<keyword evidence="5" id="KW-1185">Reference proteome</keyword>
<evidence type="ECO:0000256" key="3">
    <source>
        <dbReference type="RuleBase" id="RU000363"/>
    </source>
</evidence>
<dbReference type="Gene3D" id="3.40.50.720">
    <property type="entry name" value="NAD(P)-binding Rossmann-like Domain"/>
    <property type="match status" value="1"/>
</dbReference>
<evidence type="ECO:0000256" key="1">
    <source>
        <dbReference type="ARBA" id="ARBA00006484"/>
    </source>
</evidence>
<keyword evidence="2" id="KW-0560">Oxidoreductase</keyword>
<dbReference type="PANTHER" id="PTHR43391">
    <property type="entry name" value="RETINOL DEHYDROGENASE-RELATED"/>
    <property type="match status" value="1"/>
</dbReference>
<dbReference type="SUPFAM" id="SSF51735">
    <property type="entry name" value="NAD(P)-binding Rossmann-fold domains"/>
    <property type="match status" value="1"/>
</dbReference>
<dbReference type="EMBL" id="JANCYW010000005">
    <property type="protein sequence ID" value="KAK4535639.1"/>
    <property type="molecule type" value="Genomic_DNA"/>
</dbReference>
<name>A0AAV9IU13_CYACA</name>
<dbReference type="PANTHER" id="PTHR43391:SF86">
    <property type="entry name" value="SHORT-CHAIN DEHYDROGENASE_REDUCTASE FAMILY PROTEIN"/>
    <property type="match status" value="1"/>
</dbReference>
<dbReference type="InterPro" id="IPR036291">
    <property type="entry name" value="NAD(P)-bd_dom_sf"/>
</dbReference>
<gene>
    <name evidence="4" type="ORF">CDCA_CDCA05G1664</name>
</gene>
<protein>
    <submittedName>
        <fullName evidence="4">Uncharacterized protein</fullName>
    </submittedName>
</protein>
<dbReference type="InterPro" id="IPR002347">
    <property type="entry name" value="SDR_fam"/>
</dbReference>
<reference evidence="4 5" key="1">
    <citation type="submission" date="2022-07" db="EMBL/GenBank/DDBJ databases">
        <title>Genome-wide signatures of adaptation to extreme environments.</title>
        <authorList>
            <person name="Cho C.H."/>
            <person name="Yoon H.S."/>
        </authorList>
    </citation>
    <scope>NUCLEOTIDE SEQUENCE [LARGE SCALE GENOMIC DNA]</scope>
    <source>
        <strain evidence="4 5">DBV 063 E5</strain>
    </source>
</reference>
<proteinExistence type="inferred from homology"/>
<accession>A0AAV9IU13</accession>
<sequence length="371" mass="40543">MFSSTEENDAVHFGEALEALRPLEPIVQSEDDRLVAVVTGCSTGIGLQLAAMLAGSGLFRTLATLRRLGGEEEQRLRDLAAQYARLAEKRGGRGGTADSLQVVQVDVTDESSVWRLREALPQQRIDVLVNNAGFGVSGNVEQVTVAEAQRLFDTNFFGVMRTVHALAPLLRAQARRQRDRDLHCAILQICSTAGVRAVPFSDLYSASKFALAGLTESMRYYLHPFGVRCVCVDPGPVRTAFVGRFGNQARDRGSRTIEDDQPQYDGEMERLHSAFVRYLHERMGSAEDGQSSAQVAAAVVRALVQGVSAPNDQPPPLHYGTSPRVDAALQALRVDPAGWSSPPYRSFWEAVQHARQAELEAQRTGGVVDRV</sequence>
<dbReference type="InterPro" id="IPR020904">
    <property type="entry name" value="Sc_DH/Rdtase_CS"/>
</dbReference>
<comment type="similarity">
    <text evidence="1 3">Belongs to the short-chain dehydrogenases/reductases (SDR) family.</text>
</comment>
<dbReference type="Proteomes" id="UP001301350">
    <property type="component" value="Unassembled WGS sequence"/>
</dbReference>
<dbReference type="GO" id="GO:0005829">
    <property type="term" value="C:cytosol"/>
    <property type="evidence" value="ECO:0007669"/>
    <property type="project" value="TreeGrafter"/>
</dbReference>
<organism evidence="4 5">
    <name type="scientific">Cyanidium caldarium</name>
    <name type="common">Red alga</name>
    <dbReference type="NCBI Taxonomy" id="2771"/>
    <lineage>
        <taxon>Eukaryota</taxon>
        <taxon>Rhodophyta</taxon>
        <taxon>Bangiophyceae</taxon>
        <taxon>Cyanidiales</taxon>
        <taxon>Cyanidiaceae</taxon>
        <taxon>Cyanidium</taxon>
    </lineage>
</organism>
<evidence type="ECO:0000313" key="5">
    <source>
        <dbReference type="Proteomes" id="UP001301350"/>
    </source>
</evidence>
<dbReference type="PRINTS" id="PR00080">
    <property type="entry name" value="SDRFAMILY"/>
</dbReference>
<dbReference type="Pfam" id="PF00106">
    <property type="entry name" value="adh_short"/>
    <property type="match status" value="1"/>
</dbReference>
<evidence type="ECO:0000256" key="2">
    <source>
        <dbReference type="ARBA" id="ARBA00023002"/>
    </source>
</evidence>
<comment type="caution">
    <text evidence="4">The sequence shown here is derived from an EMBL/GenBank/DDBJ whole genome shotgun (WGS) entry which is preliminary data.</text>
</comment>
<evidence type="ECO:0000313" key="4">
    <source>
        <dbReference type="EMBL" id="KAK4535639.1"/>
    </source>
</evidence>
<dbReference type="PROSITE" id="PS00061">
    <property type="entry name" value="ADH_SHORT"/>
    <property type="match status" value="1"/>
</dbReference>
<dbReference type="PRINTS" id="PR00081">
    <property type="entry name" value="GDHRDH"/>
</dbReference>
<dbReference type="AlphaFoldDB" id="A0AAV9IU13"/>